<comment type="caution">
    <text evidence="2">The sequence shown here is derived from an EMBL/GenBank/DDBJ whole genome shotgun (WGS) entry which is preliminary data.</text>
</comment>
<dbReference type="AlphaFoldDB" id="A0A5B7EFI9"/>
<sequence length="64" mass="7258">MVTLNPASESPSGEGTRNVPRSDCFLDDDLKCLDTSLNFFYINFCNIRGLRSNFQSVEHHLSFT</sequence>
<feature type="region of interest" description="Disordered" evidence="1">
    <location>
        <begin position="1"/>
        <end position="22"/>
    </location>
</feature>
<proteinExistence type="predicted"/>
<name>A0A5B7EFI9_PORTR</name>
<organism evidence="2 3">
    <name type="scientific">Portunus trituberculatus</name>
    <name type="common">Swimming crab</name>
    <name type="synonym">Neptunus trituberculatus</name>
    <dbReference type="NCBI Taxonomy" id="210409"/>
    <lineage>
        <taxon>Eukaryota</taxon>
        <taxon>Metazoa</taxon>
        <taxon>Ecdysozoa</taxon>
        <taxon>Arthropoda</taxon>
        <taxon>Crustacea</taxon>
        <taxon>Multicrustacea</taxon>
        <taxon>Malacostraca</taxon>
        <taxon>Eumalacostraca</taxon>
        <taxon>Eucarida</taxon>
        <taxon>Decapoda</taxon>
        <taxon>Pleocyemata</taxon>
        <taxon>Brachyura</taxon>
        <taxon>Eubrachyura</taxon>
        <taxon>Portunoidea</taxon>
        <taxon>Portunidae</taxon>
        <taxon>Portuninae</taxon>
        <taxon>Portunus</taxon>
    </lineage>
</organism>
<feature type="compositionally biased region" description="Polar residues" evidence="1">
    <location>
        <begin position="1"/>
        <end position="15"/>
    </location>
</feature>
<evidence type="ECO:0000313" key="3">
    <source>
        <dbReference type="Proteomes" id="UP000324222"/>
    </source>
</evidence>
<dbReference type="EMBL" id="VSRR010002565">
    <property type="protein sequence ID" value="MPC32107.1"/>
    <property type="molecule type" value="Genomic_DNA"/>
</dbReference>
<dbReference type="Proteomes" id="UP000324222">
    <property type="component" value="Unassembled WGS sequence"/>
</dbReference>
<protein>
    <submittedName>
        <fullName evidence="2">Uncharacterized protein</fullName>
    </submittedName>
</protein>
<evidence type="ECO:0000313" key="2">
    <source>
        <dbReference type="EMBL" id="MPC32107.1"/>
    </source>
</evidence>
<evidence type="ECO:0000256" key="1">
    <source>
        <dbReference type="SAM" id="MobiDB-lite"/>
    </source>
</evidence>
<accession>A0A5B7EFI9</accession>
<keyword evidence="3" id="KW-1185">Reference proteome</keyword>
<gene>
    <name evidence="2" type="ORF">E2C01_025412</name>
</gene>
<reference evidence="2 3" key="1">
    <citation type="submission" date="2019-05" db="EMBL/GenBank/DDBJ databases">
        <title>Another draft genome of Portunus trituberculatus and its Hox gene families provides insights of decapod evolution.</title>
        <authorList>
            <person name="Jeong J.-H."/>
            <person name="Song I."/>
            <person name="Kim S."/>
            <person name="Choi T."/>
            <person name="Kim D."/>
            <person name="Ryu S."/>
            <person name="Kim W."/>
        </authorList>
    </citation>
    <scope>NUCLEOTIDE SEQUENCE [LARGE SCALE GENOMIC DNA]</scope>
    <source>
        <tissue evidence="2">Muscle</tissue>
    </source>
</reference>